<organism evidence="11 12">
    <name type="scientific">Halobacteroides halobius (strain ATCC 35273 / DSM 5150 / MD-1)</name>
    <dbReference type="NCBI Taxonomy" id="748449"/>
    <lineage>
        <taxon>Bacteria</taxon>
        <taxon>Bacillati</taxon>
        <taxon>Bacillota</taxon>
        <taxon>Clostridia</taxon>
        <taxon>Halanaerobiales</taxon>
        <taxon>Halobacteroidaceae</taxon>
        <taxon>Halobacteroides</taxon>
    </lineage>
</organism>
<protein>
    <recommendedName>
        <fullName evidence="8">Permease IIC component</fullName>
    </recommendedName>
</protein>
<evidence type="ECO:0000256" key="9">
    <source>
        <dbReference type="SAM" id="Phobius"/>
    </source>
</evidence>
<accession>L0KDG2</accession>
<dbReference type="GO" id="GO:0009401">
    <property type="term" value="P:phosphoenolpyruvate-dependent sugar phosphotransferase system"/>
    <property type="evidence" value="ECO:0007669"/>
    <property type="project" value="InterPro"/>
</dbReference>
<evidence type="ECO:0000259" key="10">
    <source>
        <dbReference type="PROSITE" id="PS51105"/>
    </source>
</evidence>
<evidence type="ECO:0000256" key="6">
    <source>
        <dbReference type="ARBA" id="ARBA00022989"/>
    </source>
</evidence>
<dbReference type="GO" id="GO:0008982">
    <property type="term" value="F:protein-N(PI)-phosphohistidine-sugar phosphotransferase activity"/>
    <property type="evidence" value="ECO:0007669"/>
    <property type="project" value="UniProtKB-UniRule"/>
</dbReference>
<dbReference type="InterPro" id="IPR004501">
    <property type="entry name" value="PTS_EIIC_3"/>
</dbReference>
<dbReference type="OrthoDB" id="1641940at2"/>
<dbReference type="HOGENOM" id="CLU_029688_1_0_9"/>
<evidence type="ECO:0000256" key="5">
    <source>
        <dbReference type="ARBA" id="ARBA00022692"/>
    </source>
</evidence>
<feature type="transmembrane region" description="Helical" evidence="9">
    <location>
        <begin position="40"/>
        <end position="60"/>
    </location>
</feature>
<dbReference type="GO" id="GO:0005886">
    <property type="term" value="C:plasma membrane"/>
    <property type="evidence" value="ECO:0007669"/>
    <property type="project" value="UniProtKB-SubCell"/>
</dbReference>
<keyword evidence="12" id="KW-1185">Reference proteome</keyword>
<gene>
    <name evidence="11" type="ordered locus">Halha_2535</name>
</gene>
<feature type="transmembrane region" description="Helical" evidence="9">
    <location>
        <begin position="284"/>
        <end position="306"/>
    </location>
</feature>
<evidence type="ECO:0000256" key="3">
    <source>
        <dbReference type="ARBA" id="ARBA00022475"/>
    </source>
</evidence>
<dbReference type="PATRIC" id="fig|748449.3.peg.2457"/>
<dbReference type="PROSITE" id="PS51105">
    <property type="entry name" value="PTS_EIIC_TYPE_3"/>
    <property type="match status" value="1"/>
</dbReference>
<evidence type="ECO:0000256" key="2">
    <source>
        <dbReference type="ARBA" id="ARBA00022448"/>
    </source>
</evidence>
<proteinExistence type="predicted"/>
<keyword evidence="2 8" id="KW-0813">Transport</keyword>
<dbReference type="GO" id="GO:1902815">
    <property type="term" value="P:N,N'-diacetylchitobiose import"/>
    <property type="evidence" value="ECO:0007669"/>
    <property type="project" value="TreeGrafter"/>
</dbReference>
<feature type="transmembrane region" description="Helical" evidence="9">
    <location>
        <begin position="391"/>
        <end position="412"/>
    </location>
</feature>
<evidence type="ECO:0000313" key="11">
    <source>
        <dbReference type="EMBL" id="AGB42409.1"/>
    </source>
</evidence>
<dbReference type="STRING" id="748449.Halha_2535"/>
<dbReference type="InterPro" id="IPR003352">
    <property type="entry name" value="PTS_EIIC"/>
</dbReference>
<comment type="function">
    <text evidence="8">The phosphoenolpyruvate-dependent sugar phosphotransferase system (PTS), a major carbohydrate active -transport system, catalyzes the phosphorylation of incoming sugar substrates concomitant with their translocation across the cell membrane.</text>
</comment>
<dbReference type="KEGG" id="hhl:Halha_2535"/>
<dbReference type="AlphaFoldDB" id="L0KDG2"/>
<dbReference type="eggNOG" id="COG1455">
    <property type="taxonomic scope" value="Bacteria"/>
</dbReference>
<dbReference type="InterPro" id="IPR051088">
    <property type="entry name" value="PTS_Sugar-EIIC/EIIB"/>
</dbReference>
<evidence type="ECO:0000256" key="4">
    <source>
        <dbReference type="ARBA" id="ARBA00022597"/>
    </source>
</evidence>
<name>L0KDG2_HALHC</name>
<dbReference type="Pfam" id="PF02378">
    <property type="entry name" value="PTS_EIIC"/>
    <property type="match status" value="1"/>
</dbReference>
<comment type="subcellular location">
    <subcellularLocation>
        <location evidence="1">Cell membrane</location>
        <topology evidence="1">Multi-pass membrane protein</topology>
    </subcellularLocation>
</comment>
<evidence type="ECO:0000313" key="12">
    <source>
        <dbReference type="Proteomes" id="UP000010880"/>
    </source>
</evidence>
<evidence type="ECO:0000256" key="7">
    <source>
        <dbReference type="ARBA" id="ARBA00023136"/>
    </source>
</evidence>
<dbReference type="PANTHER" id="PTHR33989:SF4">
    <property type="entry name" value="PTS SYSTEM N,N'-DIACETYLCHITOBIOSE-SPECIFIC EIIC COMPONENT"/>
    <property type="match status" value="1"/>
</dbReference>
<sequence>MSTKMFDKVEQLLQRYLMPLANKIQSQRHIQAVRDGMVSLMPVLIVGCLSLLISAIPNLIPNGMLVGFEELIKNNAGVIMFPFKLTIGLLSLFSAFSIAYHLGKRYDLYPLGTATSALIVQLLVCAKYVDGKIIPTYLDAKGIFASIIIGLLTVEVAKFLDNHAITFNLPDSVPPSILKTFQSIIPLFVNVVLFYSISLMIKAATGVIFPELLMNTLAPAINSLDSPLAFVVLILITQLLWFVGLHGYAITSSIFLPLGTQYLAANAAAQAAGEPLTYVFTHGFYVYFLLAGGSGLTGGLAALMLFSDSDHLKQVGKLGIVPAIFNVNEPIIFGLPIVLNPIMFIPFVLGPTIVGLISYLVIDFGFVAKPFIDPPLFLPAPLGAFMTNMDWRSVILCVFNLVLSTVIYYPFFKMMEKKEVKKERKVKEEKAEAAGGTVTS</sequence>
<keyword evidence="6 9" id="KW-1133">Transmembrane helix</keyword>
<feature type="transmembrane region" description="Helical" evidence="9">
    <location>
        <begin position="342"/>
        <end position="362"/>
    </location>
</feature>
<dbReference type="Proteomes" id="UP000010880">
    <property type="component" value="Chromosome"/>
</dbReference>
<dbReference type="EMBL" id="CP003359">
    <property type="protein sequence ID" value="AGB42409.1"/>
    <property type="molecule type" value="Genomic_DNA"/>
</dbReference>
<evidence type="ECO:0000256" key="8">
    <source>
        <dbReference type="PIRNR" id="PIRNR006351"/>
    </source>
</evidence>
<dbReference type="InterPro" id="IPR004796">
    <property type="entry name" value="PTS_IIC_cello"/>
</dbReference>
<keyword evidence="5 9" id="KW-0812">Transmembrane</keyword>
<dbReference type="RefSeq" id="WP_015328122.1">
    <property type="nucleotide sequence ID" value="NC_019978.1"/>
</dbReference>
<feature type="transmembrane region" description="Helical" evidence="9">
    <location>
        <begin position="228"/>
        <end position="250"/>
    </location>
</feature>
<keyword evidence="3 8" id="KW-1003">Cell membrane</keyword>
<feature type="transmembrane region" description="Helical" evidence="9">
    <location>
        <begin position="81"/>
        <end position="102"/>
    </location>
</feature>
<dbReference type="NCBIfam" id="TIGR00410">
    <property type="entry name" value="lacE"/>
    <property type="match status" value="1"/>
</dbReference>
<feature type="domain" description="PTS EIIC type-3" evidence="10">
    <location>
        <begin position="13"/>
        <end position="411"/>
    </location>
</feature>
<keyword evidence="4 8" id="KW-0762">Sugar transport</keyword>
<reference evidence="12" key="1">
    <citation type="submission" date="2012-02" db="EMBL/GenBank/DDBJ databases">
        <title>The complete genome of Halobacteroides halobius DSM 5150.</title>
        <authorList>
            <person name="Lucas S."/>
            <person name="Copeland A."/>
            <person name="Lapidus A."/>
            <person name="Glavina del Rio T."/>
            <person name="Dalin E."/>
            <person name="Tice H."/>
            <person name="Bruce D."/>
            <person name="Goodwin L."/>
            <person name="Pitluck S."/>
            <person name="Peters L."/>
            <person name="Mikhailova N."/>
            <person name="Gu W."/>
            <person name="Kyrpides N."/>
            <person name="Mavromatis K."/>
            <person name="Ivanova N."/>
            <person name="Brettin T."/>
            <person name="Detter J.C."/>
            <person name="Han C."/>
            <person name="Larimer F."/>
            <person name="Land M."/>
            <person name="Hauser L."/>
            <person name="Markowitz V."/>
            <person name="Cheng J.-F."/>
            <person name="Hugenholtz P."/>
            <person name="Woyke T."/>
            <person name="Wu D."/>
            <person name="Tindall B."/>
            <person name="Pomrenke H."/>
            <person name="Brambilla E."/>
            <person name="Klenk H.-P."/>
            <person name="Eisen J.A."/>
        </authorList>
    </citation>
    <scope>NUCLEOTIDE SEQUENCE [LARGE SCALE GENOMIC DNA]</scope>
    <source>
        <strain evidence="12">ATCC 35273 / DSM 5150 / MD-1</strain>
    </source>
</reference>
<feature type="transmembrane region" description="Helical" evidence="9">
    <location>
        <begin position="180"/>
        <end position="208"/>
    </location>
</feature>
<keyword evidence="7 8" id="KW-0472">Membrane</keyword>
<dbReference type="PANTHER" id="PTHR33989">
    <property type="match status" value="1"/>
</dbReference>
<dbReference type="PIRSF" id="PIRSF006351">
    <property type="entry name" value="PTS_EIIC-Cellobiose"/>
    <property type="match status" value="1"/>
</dbReference>
<evidence type="ECO:0000256" key="1">
    <source>
        <dbReference type="ARBA" id="ARBA00004651"/>
    </source>
</evidence>